<keyword evidence="1" id="KW-0378">Hydrolase</keyword>
<sequence length="76" mass="8888">MDYYRRLLYFARVQGNSSKRNQISQHQEISYLPQELGSEEARLLKATKYKREGEQPMQRFIPNASEILGTLQPLGD</sequence>
<dbReference type="EMBL" id="QXTE01000101">
    <property type="protein sequence ID" value="TFK06150.1"/>
    <property type="molecule type" value="Genomic_DNA"/>
</dbReference>
<dbReference type="Proteomes" id="UP000297703">
    <property type="component" value="Unassembled WGS sequence"/>
</dbReference>
<protein>
    <submittedName>
        <fullName evidence="1">Abhydrolase domain-containing protein 16B</fullName>
    </submittedName>
</protein>
<proteinExistence type="predicted"/>
<organism evidence="1 2">
    <name type="scientific">Platysternon megacephalum</name>
    <name type="common">big-headed turtle</name>
    <dbReference type="NCBI Taxonomy" id="55544"/>
    <lineage>
        <taxon>Eukaryota</taxon>
        <taxon>Metazoa</taxon>
        <taxon>Chordata</taxon>
        <taxon>Craniata</taxon>
        <taxon>Vertebrata</taxon>
        <taxon>Euteleostomi</taxon>
        <taxon>Archelosauria</taxon>
        <taxon>Testudinata</taxon>
        <taxon>Testudines</taxon>
        <taxon>Cryptodira</taxon>
        <taxon>Durocryptodira</taxon>
        <taxon>Testudinoidea</taxon>
        <taxon>Platysternidae</taxon>
        <taxon>Platysternon</taxon>
    </lineage>
</organism>
<keyword evidence="2" id="KW-1185">Reference proteome</keyword>
<reference evidence="1 2" key="2">
    <citation type="submission" date="2019-04" db="EMBL/GenBank/DDBJ databases">
        <title>The genome sequence of big-headed turtle.</title>
        <authorList>
            <person name="Gong S."/>
        </authorList>
    </citation>
    <scope>NUCLEOTIDE SEQUENCE [LARGE SCALE GENOMIC DNA]</scope>
    <source>
        <strain evidence="1">DO16091913</strain>
        <tissue evidence="1">Muscle</tissue>
    </source>
</reference>
<dbReference type="AlphaFoldDB" id="A0A4D9EIC5"/>
<gene>
    <name evidence="1" type="ORF">DR999_PMT11174</name>
</gene>
<comment type="caution">
    <text evidence="1">The sequence shown here is derived from an EMBL/GenBank/DDBJ whole genome shotgun (WGS) entry which is preliminary data.</text>
</comment>
<reference evidence="1 2" key="1">
    <citation type="submission" date="2019-04" db="EMBL/GenBank/DDBJ databases">
        <title>Draft genome of the big-headed turtle Platysternon megacephalum.</title>
        <authorList>
            <person name="Gong S."/>
        </authorList>
    </citation>
    <scope>NUCLEOTIDE SEQUENCE [LARGE SCALE GENOMIC DNA]</scope>
    <source>
        <strain evidence="1">DO16091913</strain>
        <tissue evidence="1">Muscle</tissue>
    </source>
</reference>
<accession>A0A4D9EIC5</accession>
<evidence type="ECO:0000313" key="2">
    <source>
        <dbReference type="Proteomes" id="UP000297703"/>
    </source>
</evidence>
<dbReference type="GO" id="GO:0016787">
    <property type="term" value="F:hydrolase activity"/>
    <property type="evidence" value="ECO:0007669"/>
    <property type="project" value="UniProtKB-KW"/>
</dbReference>
<name>A0A4D9EIC5_9SAUR</name>
<evidence type="ECO:0000313" key="1">
    <source>
        <dbReference type="EMBL" id="TFK06150.1"/>
    </source>
</evidence>